<evidence type="ECO:0008006" key="4">
    <source>
        <dbReference type="Google" id="ProtNLM"/>
    </source>
</evidence>
<keyword evidence="1" id="KW-0812">Transmembrane</keyword>
<gene>
    <name evidence="2" type="ORF">FHG12_05275</name>
</gene>
<sequence length="221" mass="25056">MDELVTIQSFPTLEQTADITTVLAEYGIPFHLDNTRLVPANVLMQREIVEEVRVQVRRADLAHVRALLEEHAEATLADPPADYYLYTFTDQELLDILARPDEWSPNDYVWARRLLRTRGRGVPARETEIMRAHRTQQLARPHDASSKHLALGYALALLGGVIGIGIGWGLRASTVLLPDGRRVPQYSHESRRHGLFIMILGSVMLTLLWALRLLPQVRLLT</sequence>
<evidence type="ECO:0000256" key="1">
    <source>
        <dbReference type="SAM" id="Phobius"/>
    </source>
</evidence>
<reference evidence="2 3" key="1">
    <citation type="submission" date="2019-06" db="EMBL/GenBank/DDBJ databases">
        <authorList>
            <person name="Srinivasan S."/>
        </authorList>
    </citation>
    <scope>NUCLEOTIDE SEQUENCE [LARGE SCALE GENOMIC DNA]</scope>
    <source>
        <strain evidence="2 3">17J68-5</strain>
    </source>
</reference>
<evidence type="ECO:0000313" key="3">
    <source>
        <dbReference type="Proteomes" id="UP000305398"/>
    </source>
</evidence>
<feature type="transmembrane region" description="Helical" evidence="1">
    <location>
        <begin position="150"/>
        <end position="170"/>
    </location>
</feature>
<dbReference type="OrthoDB" id="9814194at2"/>
<accession>A0A5B7ZYM9</accession>
<dbReference type="KEGG" id="hyj:FHG12_05275"/>
<keyword evidence="1" id="KW-1133">Transmembrane helix</keyword>
<feature type="transmembrane region" description="Helical" evidence="1">
    <location>
        <begin position="194"/>
        <end position="214"/>
    </location>
</feature>
<name>A0A5B7ZYM9_9BACT</name>
<keyword evidence="1" id="KW-0472">Membrane</keyword>
<organism evidence="2 3">
    <name type="scientific">Hymenobacter jejuensis</name>
    <dbReference type="NCBI Taxonomy" id="2502781"/>
    <lineage>
        <taxon>Bacteria</taxon>
        <taxon>Pseudomonadati</taxon>
        <taxon>Bacteroidota</taxon>
        <taxon>Cytophagia</taxon>
        <taxon>Cytophagales</taxon>
        <taxon>Hymenobacteraceae</taxon>
        <taxon>Hymenobacter</taxon>
    </lineage>
</organism>
<dbReference type="Proteomes" id="UP000305398">
    <property type="component" value="Chromosome"/>
</dbReference>
<protein>
    <recommendedName>
        <fullName evidence="4">DUF2007 domain-containing protein</fullName>
    </recommendedName>
</protein>
<keyword evidence="3" id="KW-1185">Reference proteome</keyword>
<dbReference type="RefSeq" id="WP_139514734.1">
    <property type="nucleotide sequence ID" value="NZ_CP040896.1"/>
</dbReference>
<evidence type="ECO:0000313" key="2">
    <source>
        <dbReference type="EMBL" id="QDA59553.1"/>
    </source>
</evidence>
<dbReference type="AlphaFoldDB" id="A0A5B7ZYM9"/>
<dbReference type="EMBL" id="CP040896">
    <property type="protein sequence ID" value="QDA59553.1"/>
    <property type="molecule type" value="Genomic_DNA"/>
</dbReference>
<proteinExistence type="predicted"/>